<dbReference type="SUPFAM" id="SSF48452">
    <property type="entry name" value="TPR-like"/>
    <property type="match status" value="1"/>
</dbReference>
<dbReference type="EMBL" id="UINC01134903">
    <property type="protein sequence ID" value="SVD18730.1"/>
    <property type="molecule type" value="Genomic_DNA"/>
</dbReference>
<dbReference type="AlphaFoldDB" id="A0A382T9A0"/>
<evidence type="ECO:0000313" key="1">
    <source>
        <dbReference type="EMBL" id="SVD18730.1"/>
    </source>
</evidence>
<reference evidence="1" key="1">
    <citation type="submission" date="2018-05" db="EMBL/GenBank/DDBJ databases">
        <authorList>
            <person name="Lanie J.A."/>
            <person name="Ng W.-L."/>
            <person name="Kazmierczak K.M."/>
            <person name="Andrzejewski T.M."/>
            <person name="Davidsen T.M."/>
            <person name="Wayne K.J."/>
            <person name="Tettelin H."/>
            <person name="Glass J.I."/>
            <person name="Rusch D."/>
            <person name="Podicherti R."/>
            <person name="Tsui H.-C.T."/>
            <person name="Winkler M.E."/>
        </authorList>
    </citation>
    <scope>NUCLEOTIDE SEQUENCE</scope>
</reference>
<dbReference type="Gene3D" id="1.25.40.10">
    <property type="entry name" value="Tetratricopeptide repeat domain"/>
    <property type="match status" value="1"/>
</dbReference>
<feature type="non-terminal residue" evidence="1">
    <location>
        <position position="148"/>
    </location>
</feature>
<gene>
    <name evidence="1" type="ORF">METZ01_LOCUS371584</name>
</gene>
<dbReference type="InterPro" id="IPR011990">
    <property type="entry name" value="TPR-like_helical_dom_sf"/>
</dbReference>
<sequence length="148" mass="16970">MLGNISLRWFLLVFSLVTVFCSSCYLTRSKDQWSYTKQDLERQILKNPNDYDANYKLGIAYATRKVTILPSSTSTSTIDRCCLVLRLSSPYNWKKFFFRKAILYLKEATRIKPESAAAHLALGKVFGNKIINDGFGAIRHTVISKKLF</sequence>
<name>A0A382T9A0_9ZZZZ</name>
<accession>A0A382T9A0</accession>
<organism evidence="1">
    <name type="scientific">marine metagenome</name>
    <dbReference type="NCBI Taxonomy" id="408172"/>
    <lineage>
        <taxon>unclassified sequences</taxon>
        <taxon>metagenomes</taxon>
        <taxon>ecological metagenomes</taxon>
    </lineage>
</organism>
<protein>
    <submittedName>
        <fullName evidence="1">Uncharacterized protein</fullName>
    </submittedName>
</protein>
<proteinExistence type="predicted"/>